<evidence type="ECO:0000313" key="3">
    <source>
        <dbReference type="Proteomes" id="UP000321548"/>
    </source>
</evidence>
<dbReference type="OrthoDB" id="5973229at2"/>
<feature type="transmembrane region" description="Helical" evidence="1">
    <location>
        <begin position="58"/>
        <end position="79"/>
    </location>
</feature>
<sequence length="213" mass="22658">MRRLFNIFVTGALAALPLAATIAIFVWAARLAAEYLGPYSLVGRTLSSIGLGVGGSEVAAYAIGVLIVLVAIFLLGMLVRTRLRGVMTWAVDSVMRRIPVVRSVYDTVKKFVDLLAQREEPATRSMRPVWLHFGGVGGAAVLGLLSTPEPVRIGEIDYLAVLVPTSPVPVGGGLIYVPSGWVMPAEVGVEGLTSIYVSMGITSAQHLGEAKRR</sequence>
<feature type="transmembrane region" description="Helical" evidence="1">
    <location>
        <begin position="7"/>
        <end position="29"/>
    </location>
</feature>
<reference evidence="2 3" key="1">
    <citation type="submission" date="2019-06" db="EMBL/GenBank/DDBJ databases">
        <title>Quisquiliibacterium sp. nov., isolated from a maize field.</title>
        <authorList>
            <person name="Lin S.-Y."/>
            <person name="Tsai C.-F."/>
            <person name="Young C.-C."/>
        </authorList>
    </citation>
    <scope>NUCLEOTIDE SEQUENCE [LARGE SCALE GENOMIC DNA]</scope>
    <source>
        <strain evidence="2 3">CC-CFT501</strain>
    </source>
</reference>
<dbReference type="Proteomes" id="UP000321548">
    <property type="component" value="Unassembled WGS sequence"/>
</dbReference>
<keyword evidence="1" id="KW-0472">Membrane</keyword>
<dbReference type="PANTHER" id="PTHR31876:SF26">
    <property type="entry name" value="PROTEIN LIKE COV 2"/>
    <property type="match status" value="1"/>
</dbReference>
<dbReference type="EMBL" id="VDUY01000006">
    <property type="protein sequence ID" value="TXL64314.1"/>
    <property type="molecule type" value="Genomic_DNA"/>
</dbReference>
<keyword evidence="3" id="KW-1185">Reference proteome</keyword>
<keyword evidence="1" id="KW-1133">Transmembrane helix</keyword>
<evidence type="ECO:0000313" key="2">
    <source>
        <dbReference type="EMBL" id="TXL64314.1"/>
    </source>
</evidence>
<evidence type="ECO:0000256" key="1">
    <source>
        <dbReference type="SAM" id="Phobius"/>
    </source>
</evidence>
<comment type="caution">
    <text evidence="2">The sequence shown here is derived from an EMBL/GenBank/DDBJ whole genome shotgun (WGS) entry which is preliminary data.</text>
</comment>
<dbReference type="PANTHER" id="PTHR31876">
    <property type="entry name" value="COV-LIKE PROTEIN 1"/>
    <property type="match status" value="1"/>
</dbReference>
<dbReference type="RefSeq" id="WP_147705373.1">
    <property type="nucleotide sequence ID" value="NZ_VDUY01000006.1"/>
</dbReference>
<gene>
    <name evidence="2" type="ORF">FHP08_15405</name>
</gene>
<dbReference type="InterPro" id="IPR007462">
    <property type="entry name" value="COV1-like"/>
</dbReference>
<protein>
    <submittedName>
        <fullName evidence="2">DUF502 domain-containing protein</fullName>
    </submittedName>
</protein>
<organism evidence="2 3">
    <name type="scientific">Zeimonas arvi</name>
    <dbReference type="NCBI Taxonomy" id="2498847"/>
    <lineage>
        <taxon>Bacteria</taxon>
        <taxon>Pseudomonadati</taxon>
        <taxon>Pseudomonadota</taxon>
        <taxon>Betaproteobacteria</taxon>
        <taxon>Burkholderiales</taxon>
        <taxon>Burkholderiaceae</taxon>
        <taxon>Zeimonas</taxon>
    </lineage>
</organism>
<accession>A0A5C8NTU3</accession>
<dbReference type="Pfam" id="PF04367">
    <property type="entry name" value="DUF502"/>
    <property type="match status" value="1"/>
</dbReference>
<proteinExistence type="predicted"/>
<name>A0A5C8NTU3_9BURK</name>
<dbReference type="AlphaFoldDB" id="A0A5C8NTU3"/>
<keyword evidence="1" id="KW-0812">Transmembrane</keyword>